<evidence type="ECO:0000313" key="3">
    <source>
        <dbReference type="Proteomes" id="UP000544090"/>
    </source>
</evidence>
<proteinExistence type="predicted"/>
<evidence type="ECO:0000313" key="2">
    <source>
        <dbReference type="EMBL" id="NKX55626.1"/>
    </source>
</evidence>
<feature type="signal peptide" evidence="1">
    <location>
        <begin position="1"/>
        <end position="33"/>
    </location>
</feature>
<name>A0A7X6HGJ8_9MICC</name>
<reference evidence="2 3" key="1">
    <citation type="submission" date="2020-04" db="EMBL/GenBank/DDBJ databases">
        <title>Arthrobacter sp. nov.</title>
        <authorList>
            <person name="Liu S."/>
        </authorList>
    </citation>
    <scope>NUCLEOTIDE SEQUENCE [LARGE SCALE GENOMIC DNA]</scope>
    <source>
        <strain evidence="2 3">E918</strain>
    </source>
</reference>
<organism evidence="2 3">
    <name type="scientific">Arthrobacter mobilis</name>
    <dbReference type="NCBI Taxonomy" id="2724944"/>
    <lineage>
        <taxon>Bacteria</taxon>
        <taxon>Bacillati</taxon>
        <taxon>Actinomycetota</taxon>
        <taxon>Actinomycetes</taxon>
        <taxon>Micrococcales</taxon>
        <taxon>Micrococcaceae</taxon>
        <taxon>Arthrobacter</taxon>
    </lineage>
</organism>
<comment type="caution">
    <text evidence="2">The sequence shown here is derived from an EMBL/GenBank/DDBJ whole genome shotgun (WGS) entry which is preliminary data.</text>
</comment>
<sequence>MKRLITFRTAAAAAILSAVLASGTLVTAAPASAGECPEQSICTDGKPTSSTTVGSVLRANKYGWPKGTKLEYRWYRDGCRIAGGWDDTYTVRTYDAGAKITVRVTGIKGSQKTYKDGRAYNVEHGNRTIGKSTSYTTVGSVLRANKYGWDKGTKLEYHWYRVGSCGLPDGWETYEVRPEDKGTKIVVRVHGTKAGKPAYTISRTYIVR</sequence>
<evidence type="ECO:0000256" key="1">
    <source>
        <dbReference type="SAM" id="SignalP"/>
    </source>
</evidence>
<gene>
    <name evidence="2" type="ORF">HGG74_13990</name>
</gene>
<dbReference type="AlphaFoldDB" id="A0A7X6HGJ8"/>
<dbReference type="Gene3D" id="2.60.40.2700">
    <property type="match status" value="2"/>
</dbReference>
<keyword evidence="3" id="KW-1185">Reference proteome</keyword>
<feature type="chain" id="PRO_5039276827" evidence="1">
    <location>
        <begin position="34"/>
        <end position="208"/>
    </location>
</feature>
<accession>A0A7X6HGJ8</accession>
<protein>
    <submittedName>
        <fullName evidence="2">Uncharacterized protein</fullName>
    </submittedName>
</protein>
<dbReference type="EMBL" id="JAAZSQ010000014">
    <property type="protein sequence ID" value="NKX55626.1"/>
    <property type="molecule type" value="Genomic_DNA"/>
</dbReference>
<dbReference type="Proteomes" id="UP000544090">
    <property type="component" value="Unassembled WGS sequence"/>
</dbReference>
<keyword evidence="1" id="KW-0732">Signal</keyword>